<keyword evidence="3" id="KW-1185">Reference proteome</keyword>
<protein>
    <submittedName>
        <fullName evidence="2">Cell division cycle protein 20-like protein</fullName>
    </submittedName>
</protein>
<gene>
    <name evidence="2" type="ORF">SUZIE_174730</name>
</gene>
<evidence type="ECO:0000256" key="1">
    <source>
        <dbReference type="SAM" id="MobiDB-lite"/>
    </source>
</evidence>
<proteinExistence type="predicted"/>
<evidence type="ECO:0000313" key="2">
    <source>
        <dbReference type="EMBL" id="MBZ3883790.1"/>
    </source>
</evidence>
<feature type="compositionally biased region" description="Polar residues" evidence="1">
    <location>
        <begin position="61"/>
        <end position="72"/>
    </location>
</feature>
<reference evidence="2" key="1">
    <citation type="submission" date="2020-03" db="EMBL/GenBank/DDBJ databases">
        <title>Studies in the Genomics of Life Span.</title>
        <authorList>
            <person name="Glass D."/>
        </authorList>
    </citation>
    <scope>NUCLEOTIDE SEQUENCE</scope>
    <source>
        <strain evidence="2">SUZIE</strain>
        <tissue evidence="2">Muscle</tissue>
    </source>
</reference>
<sequence>MAQFVFESDLHSLLQLDTPIPNAPLARWQRKAKEAAGPAPLPMRAANRSHSAGRTPGRTPGKSNSKVQTTPSKPGGDRYIPHCSASQMEVAS</sequence>
<name>A0AA41N4T3_SCICA</name>
<accession>A0AA41N4T3</accession>
<keyword evidence="2" id="KW-0132">Cell division</keyword>
<dbReference type="GO" id="GO:0051301">
    <property type="term" value="P:cell division"/>
    <property type="evidence" value="ECO:0007669"/>
    <property type="project" value="UniProtKB-KW"/>
</dbReference>
<organism evidence="2 3">
    <name type="scientific">Sciurus carolinensis</name>
    <name type="common">Eastern gray squirrel</name>
    <dbReference type="NCBI Taxonomy" id="30640"/>
    <lineage>
        <taxon>Eukaryota</taxon>
        <taxon>Metazoa</taxon>
        <taxon>Chordata</taxon>
        <taxon>Craniata</taxon>
        <taxon>Vertebrata</taxon>
        <taxon>Euteleostomi</taxon>
        <taxon>Mammalia</taxon>
        <taxon>Eutheria</taxon>
        <taxon>Euarchontoglires</taxon>
        <taxon>Glires</taxon>
        <taxon>Rodentia</taxon>
        <taxon>Sciuromorpha</taxon>
        <taxon>Sciuridae</taxon>
        <taxon>Sciurinae</taxon>
        <taxon>Sciurini</taxon>
        <taxon>Sciurus</taxon>
    </lineage>
</organism>
<dbReference type="Proteomes" id="UP001166674">
    <property type="component" value="Unassembled WGS sequence"/>
</dbReference>
<dbReference type="AlphaFoldDB" id="A0AA41N4T3"/>
<feature type="region of interest" description="Disordered" evidence="1">
    <location>
        <begin position="29"/>
        <end position="92"/>
    </location>
</feature>
<evidence type="ECO:0000313" key="3">
    <source>
        <dbReference type="Proteomes" id="UP001166674"/>
    </source>
</evidence>
<comment type="caution">
    <text evidence="2">The sequence shown here is derived from an EMBL/GenBank/DDBJ whole genome shotgun (WGS) entry which is preliminary data.</text>
</comment>
<dbReference type="EMBL" id="JAATJV010389895">
    <property type="protein sequence ID" value="MBZ3883790.1"/>
    <property type="molecule type" value="Genomic_DNA"/>
</dbReference>
<keyword evidence="2" id="KW-0131">Cell cycle</keyword>